<dbReference type="InterPro" id="IPR002893">
    <property type="entry name" value="Znf_MYND"/>
</dbReference>
<evidence type="ECO:0000256" key="1">
    <source>
        <dbReference type="ARBA" id="ARBA00022723"/>
    </source>
</evidence>
<dbReference type="Gene3D" id="6.10.140.2220">
    <property type="match status" value="1"/>
</dbReference>
<name>A0A9W4MVD0_PENNA</name>
<dbReference type="Proteomes" id="UP001153461">
    <property type="component" value="Unassembled WGS sequence"/>
</dbReference>
<accession>A0A9W4MVD0</accession>
<evidence type="ECO:0000256" key="3">
    <source>
        <dbReference type="ARBA" id="ARBA00022833"/>
    </source>
</evidence>
<comment type="caution">
    <text evidence="5">The sequence shown here is derived from an EMBL/GenBank/DDBJ whole genome shotgun (WGS) entry which is preliminary data.</text>
</comment>
<dbReference type="EMBL" id="CAJVNV010000333">
    <property type="protein sequence ID" value="CAG8167030.1"/>
    <property type="molecule type" value="Genomic_DNA"/>
</dbReference>
<dbReference type="GO" id="GO:0008270">
    <property type="term" value="F:zinc ion binding"/>
    <property type="evidence" value="ECO:0007669"/>
    <property type="project" value="UniProtKB-KW"/>
</dbReference>
<feature type="domain" description="MYND-type" evidence="4">
    <location>
        <begin position="11"/>
        <end position="46"/>
    </location>
</feature>
<evidence type="ECO:0000256" key="2">
    <source>
        <dbReference type="ARBA" id="ARBA00022771"/>
    </source>
</evidence>
<organism evidence="5 6">
    <name type="scientific">Penicillium nalgiovense</name>
    <dbReference type="NCBI Taxonomy" id="60175"/>
    <lineage>
        <taxon>Eukaryota</taxon>
        <taxon>Fungi</taxon>
        <taxon>Dikarya</taxon>
        <taxon>Ascomycota</taxon>
        <taxon>Pezizomycotina</taxon>
        <taxon>Eurotiomycetes</taxon>
        <taxon>Eurotiomycetidae</taxon>
        <taxon>Eurotiales</taxon>
        <taxon>Aspergillaceae</taxon>
        <taxon>Penicillium</taxon>
    </lineage>
</organism>
<keyword evidence="2" id="KW-0863">Zinc-finger</keyword>
<reference evidence="5" key="1">
    <citation type="submission" date="2021-07" db="EMBL/GenBank/DDBJ databases">
        <authorList>
            <person name="Branca A.L. A."/>
        </authorList>
    </citation>
    <scope>NUCLEOTIDE SEQUENCE</scope>
</reference>
<protein>
    <recommendedName>
        <fullName evidence="4">MYND-type domain-containing protein</fullName>
    </recommendedName>
</protein>
<dbReference type="SUPFAM" id="SSF144232">
    <property type="entry name" value="HIT/MYND zinc finger-like"/>
    <property type="match status" value="1"/>
</dbReference>
<gene>
    <name evidence="5" type="ORF">PNAL_LOCUS6536</name>
</gene>
<dbReference type="OrthoDB" id="4480078at2759"/>
<sequence length="209" mass="23680">MTARTCVARGCTKPGRKACSGCEPPRARYCSRDCQKANYKFHKRRCALTIPYNCFLIRASPASDGQSDAAYIEPFHLKSYGNWGLEMKELKERLGWSQADEAGKFYPQMDIDTWYYYAYESSAQNLPVNELASHCLGRTVKGDVAVVRSSPGDINGYKLSFTKLDLTKTIDYYKTADSRQVFQQREQSRLSRKLGMPANSLKGVPHFNV</sequence>
<proteinExistence type="predicted"/>
<evidence type="ECO:0000313" key="6">
    <source>
        <dbReference type="Proteomes" id="UP001153461"/>
    </source>
</evidence>
<dbReference type="Pfam" id="PF01753">
    <property type="entry name" value="zf-MYND"/>
    <property type="match status" value="1"/>
</dbReference>
<evidence type="ECO:0000313" key="5">
    <source>
        <dbReference type="EMBL" id="CAG8167030.1"/>
    </source>
</evidence>
<keyword evidence="3" id="KW-0862">Zinc</keyword>
<keyword evidence="1" id="KW-0479">Metal-binding</keyword>
<evidence type="ECO:0000259" key="4">
    <source>
        <dbReference type="Pfam" id="PF01753"/>
    </source>
</evidence>
<dbReference type="AlphaFoldDB" id="A0A9W4MVD0"/>